<evidence type="ECO:0000256" key="5">
    <source>
        <dbReference type="ARBA" id="ARBA00022694"/>
    </source>
</evidence>
<dbReference type="InterPro" id="IPR018517">
    <property type="entry name" value="tRNA_hU_synthase_CS"/>
</dbReference>
<evidence type="ECO:0000256" key="8">
    <source>
        <dbReference type="ARBA" id="ARBA00048342"/>
    </source>
</evidence>
<dbReference type="Gene3D" id="3.20.20.70">
    <property type="entry name" value="Aldolase class I"/>
    <property type="match status" value="1"/>
</dbReference>
<feature type="compositionally biased region" description="Low complexity" evidence="10">
    <location>
        <begin position="441"/>
        <end position="465"/>
    </location>
</feature>
<dbReference type="GO" id="GO:0102264">
    <property type="term" value="F:tRNA-dihydrouridine20 synthase activity"/>
    <property type="evidence" value="ECO:0007669"/>
    <property type="project" value="EnsemblFungi"/>
</dbReference>
<dbReference type="InParanoid" id="A5DYF6"/>
<evidence type="ECO:0000256" key="9">
    <source>
        <dbReference type="ARBA" id="ARBA00049447"/>
    </source>
</evidence>
<comment type="catalytic activity">
    <reaction evidence="9">
        <text>a 5,6-dihydrouridine in mRNA + NADP(+) = a uridine in mRNA + NADPH + H(+)</text>
        <dbReference type="Rhea" id="RHEA:69855"/>
        <dbReference type="Rhea" id="RHEA-COMP:14658"/>
        <dbReference type="Rhea" id="RHEA-COMP:17789"/>
        <dbReference type="ChEBI" id="CHEBI:15378"/>
        <dbReference type="ChEBI" id="CHEBI:57783"/>
        <dbReference type="ChEBI" id="CHEBI:58349"/>
        <dbReference type="ChEBI" id="CHEBI:65315"/>
        <dbReference type="ChEBI" id="CHEBI:74443"/>
    </reaction>
    <physiologicalReaction direction="right-to-left" evidence="9">
        <dbReference type="Rhea" id="RHEA:69857"/>
    </physiologicalReaction>
</comment>
<dbReference type="EMBL" id="CH981526">
    <property type="protein sequence ID" value="EDK44214.1"/>
    <property type="molecule type" value="Genomic_DNA"/>
</dbReference>
<keyword evidence="5" id="KW-0819">tRNA processing</keyword>
<evidence type="ECO:0000256" key="10">
    <source>
        <dbReference type="SAM" id="MobiDB-lite"/>
    </source>
</evidence>
<dbReference type="GO" id="GO:0005737">
    <property type="term" value="C:cytoplasm"/>
    <property type="evidence" value="ECO:0007669"/>
    <property type="project" value="TreeGrafter"/>
</dbReference>
<dbReference type="PANTHER" id="PTHR45936:SF1">
    <property type="entry name" value="TRNA-DIHYDROURIDINE(20) SYNTHASE [NAD(P)+]-LIKE"/>
    <property type="match status" value="1"/>
</dbReference>
<evidence type="ECO:0000256" key="3">
    <source>
        <dbReference type="ARBA" id="ARBA00022643"/>
    </source>
</evidence>
<evidence type="ECO:0000256" key="1">
    <source>
        <dbReference type="ARBA" id="ARBA00001917"/>
    </source>
</evidence>
<keyword evidence="4" id="KW-0507">mRNA processing</keyword>
<feature type="domain" description="DUS-like FMN-binding" evidence="11">
    <location>
        <begin position="37"/>
        <end position="349"/>
    </location>
</feature>
<keyword evidence="6" id="KW-0560">Oxidoreductase</keyword>
<keyword evidence="7" id="KW-0520">NAD</keyword>
<evidence type="ECO:0000313" key="13">
    <source>
        <dbReference type="Proteomes" id="UP000001996"/>
    </source>
</evidence>
<dbReference type="KEGG" id="lel:PVL30_003237"/>
<comment type="catalytic activity">
    <reaction evidence="8">
        <text>a 5,6-dihydrouridine in mRNA + NAD(+) = a uridine in mRNA + NADH + H(+)</text>
        <dbReference type="Rhea" id="RHEA:69851"/>
        <dbReference type="Rhea" id="RHEA-COMP:14658"/>
        <dbReference type="Rhea" id="RHEA-COMP:17789"/>
        <dbReference type="ChEBI" id="CHEBI:15378"/>
        <dbReference type="ChEBI" id="CHEBI:57540"/>
        <dbReference type="ChEBI" id="CHEBI:57945"/>
        <dbReference type="ChEBI" id="CHEBI:65315"/>
        <dbReference type="ChEBI" id="CHEBI:74443"/>
    </reaction>
    <physiologicalReaction direction="right-to-left" evidence="8">
        <dbReference type="Rhea" id="RHEA:69853"/>
    </physiologicalReaction>
</comment>
<gene>
    <name evidence="12" type="ORF">LELG_02393</name>
</gene>
<evidence type="ECO:0000256" key="7">
    <source>
        <dbReference type="ARBA" id="ARBA00023027"/>
    </source>
</evidence>
<evidence type="ECO:0000256" key="2">
    <source>
        <dbReference type="ARBA" id="ARBA00022630"/>
    </source>
</evidence>
<dbReference type="InterPro" id="IPR052582">
    <property type="entry name" value="tRNA-DUS-like"/>
</dbReference>
<dbReference type="CDD" id="cd02801">
    <property type="entry name" value="DUS_like_FMN"/>
    <property type="match status" value="1"/>
</dbReference>
<dbReference type="OMA" id="EDGEQAH"/>
<keyword evidence="2" id="KW-0285">Flavoprotein</keyword>
<dbReference type="SUPFAM" id="SSF51395">
    <property type="entry name" value="FMN-linked oxidoreductases"/>
    <property type="match status" value="1"/>
</dbReference>
<dbReference type="OrthoDB" id="10262250at2759"/>
<evidence type="ECO:0000259" key="11">
    <source>
        <dbReference type="Pfam" id="PF01207"/>
    </source>
</evidence>
<keyword evidence="13" id="KW-1185">Reference proteome</keyword>
<dbReference type="AlphaFoldDB" id="A5DYF6"/>
<dbReference type="InterPro" id="IPR035587">
    <property type="entry name" value="DUS-like_FMN-bd"/>
</dbReference>
<dbReference type="STRING" id="379508.A5DYF6"/>
<dbReference type="Proteomes" id="UP000001996">
    <property type="component" value="Unassembled WGS sequence"/>
</dbReference>
<feature type="region of interest" description="Disordered" evidence="10">
    <location>
        <begin position="347"/>
        <end position="373"/>
    </location>
</feature>
<accession>A5DYF6</accession>
<feature type="compositionally biased region" description="Polar residues" evidence="10">
    <location>
        <begin position="430"/>
        <end position="440"/>
    </location>
</feature>
<evidence type="ECO:0000256" key="6">
    <source>
        <dbReference type="ARBA" id="ARBA00023002"/>
    </source>
</evidence>
<protein>
    <recommendedName>
        <fullName evidence="11">DUS-like FMN-binding domain-containing protein</fullName>
    </recommendedName>
</protein>
<sequence length="504" mass="57138">MLSKMALTYTNKVCLAPMVRSGELPIRLLALRYGCDLVWSPEYIDRKIIQTQRRVNAELNTIDYIIPNNKDPSKMKHNQDNVVFRKHPEETGKLIFQLGTSTPELAVEAALRVIEDVDGIDLNCGCPKSFSTHGGMGAELLKTPDILCSILRALVEKVGNPNKKPISCKIRLLPNFEASKLLIEQICQTGIRNLTIHCRTPIMRNRQDPFWNYLPKLIPIIESHGISVILNGNFQGRGDLTSLQEALGNPNLSIMIAEGAEANPSIFINTNTNTNNSNTHSVANTPSLPKTQAEIINEVVELGKKYYLYSGTKFMVSNMTPGKSIYFQKFARLKSFEQMEEVIKEMNNEGGCEDESKNLREASDFSARSNTSTTTTTSIDKIYKIMTKDCQKPRFWDAEGYQNYMAQRQNEMQRYFKNWNEEEMLKDLNDTPTPRTNETFNSGNKRQGKSKNSNNNNNNNNNNNKTKGDKETEKALKRHSQQEEIENKVKVQKLDGDAIHAQMV</sequence>
<evidence type="ECO:0000256" key="4">
    <source>
        <dbReference type="ARBA" id="ARBA00022664"/>
    </source>
</evidence>
<dbReference type="Pfam" id="PF01207">
    <property type="entry name" value="Dus"/>
    <property type="match status" value="1"/>
</dbReference>
<keyword evidence="3" id="KW-0288">FMN</keyword>
<dbReference type="VEuPathDB" id="FungiDB:LELG_02393"/>
<proteinExistence type="predicted"/>
<feature type="compositionally biased region" description="Basic and acidic residues" evidence="10">
    <location>
        <begin position="354"/>
        <end position="363"/>
    </location>
</feature>
<comment type="cofactor">
    <cofactor evidence="1">
        <name>FMN</name>
        <dbReference type="ChEBI" id="CHEBI:58210"/>
    </cofactor>
</comment>
<dbReference type="GeneID" id="5233103"/>
<dbReference type="GO" id="GO:0006397">
    <property type="term" value="P:mRNA processing"/>
    <property type="evidence" value="ECO:0007669"/>
    <property type="project" value="UniProtKB-KW"/>
</dbReference>
<name>A5DYF6_LODEL</name>
<evidence type="ECO:0000313" key="12">
    <source>
        <dbReference type="EMBL" id="EDK44214.1"/>
    </source>
</evidence>
<dbReference type="GO" id="GO:0050660">
    <property type="term" value="F:flavin adenine dinucleotide binding"/>
    <property type="evidence" value="ECO:0007669"/>
    <property type="project" value="InterPro"/>
</dbReference>
<dbReference type="PROSITE" id="PS01136">
    <property type="entry name" value="UPF0034"/>
    <property type="match status" value="1"/>
</dbReference>
<feature type="compositionally biased region" description="Basic and acidic residues" evidence="10">
    <location>
        <begin position="466"/>
        <end position="488"/>
    </location>
</feature>
<dbReference type="HOGENOM" id="CLU_013299_3_2_1"/>
<organism evidence="12 13">
    <name type="scientific">Lodderomyces elongisporus (strain ATCC 11503 / CBS 2605 / JCM 1781 / NBRC 1676 / NRRL YB-4239)</name>
    <name type="common">Yeast</name>
    <name type="synonym">Saccharomyces elongisporus</name>
    <dbReference type="NCBI Taxonomy" id="379508"/>
    <lineage>
        <taxon>Eukaryota</taxon>
        <taxon>Fungi</taxon>
        <taxon>Dikarya</taxon>
        <taxon>Ascomycota</taxon>
        <taxon>Saccharomycotina</taxon>
        <taxon>Pichiomycetes</taxon>
        <taxon>Debaryomycetaceae</taxon>
        <taxon>Candida/Lodderomyces clade</taxon>
        <taxon>Lodderomyces</taxon>
    </lineage>
</organism>
<dbReference type="InterPro" id="IPR013785">
    <property type="entry name" value="Aldolase_TIM"/>
</dbReference>
<dbReference type="eggNOG" id="KOG2334">
    <property type="taxonomic scope" value="Eukaryota"/>
</dbReference>
<dbReference type="PANTHER" id="PTHR45936">
    <property type="entry name" value="TRNA-DIHYDROURIDINE(20) SYNTHASE [NAD(P)+]-LIKE"/>
    <property type="match status" value="1"/>
</dbReference>
<feature type="region of interest" description="Disordered" evidence="10">
    <location>
        <begin position="427"/>
        <end position="488"/>
    </location>
</feature>
<reference evidence="12 13" key="1">
    <citation type="journal article" date="2009" name="Nature">
        <title>Evolution of pathogenicity and sexual reproduction in eight Candida genomes.</title>
        <authorList>
            <person name="Butler G."/>
            <person name="Rasmussen M.D."/>
            <person name="Lin M.F."/>
            <person name="Santos M.A."/>
            <person name="Sakthikumar S."/>
            <person name="Munro C.A."/>
            <person name="Rheinbay E."/>
            <person name="Grabherr M."/>
            <person name="Forche A."/>
            <person name="Reedy J.L."/>
            <person name="Agrafioti I."/>
            <person name="Arnaud M.B."/>
            <person name="Bates S."/>
            <person name="Brown A.J."/>
            <person name="Brunke S."/>
            <person name="Costanzo M.C."/>
            <person name="Fitzpatrick D.A."/>
            <person name="de Groot P.W."/>
            <person name="Harris D."/>
            <person name="Hoyer L.L."/>
            <person name="Hube B."/>
            <person name="Klis F.M."/>
            <person name="Kodira C."/>
            <person name="Lennard N."/>
            <person name="Logue M.E."/>
            <person name="Martin R."/>
            <person name="Neiman A.M."/>
            <person name="Nikolaou E."/>
            <person name="Quail M.A."/>
            <person name="Quinn J."/>
            <person name="Santos M.C."/>
            <person name="Schmitzberger F.F."/>
            <person name="Sherlock G."/>
            <person name="Shah P."/>
            <person name="Silverstein K.A."/>
            <person name="Skrzypek M.S."/>
            <person name="Soll D."/>
            <person name="Staggs R."/>
            <person name="Stansfield I."/>
            <person name="Stumpf M.P."/>
            <person name="Sudbery P.E."/>
            <person name="Srikantha T."/>
            <person name="Zeng Q."/>
            <person name="Berman J."/>
            <person name="Berriman M."/>
            <person name="Heitman J."/>
            <person name="Gow N.A."/>
            <person name="Lorenz M.C."/>
            <person name="Birren B.W."/>
            <person name="Kellis M."/>
            <person name="Cuomo C.A."/>
        </authorList>
    </citation>
    <scope>NUCLEOTIDE SEQUENCE [LARGE SCALE GENOMIC DNA]</scope>
    <source>
        <strain evidence="13">ATCC 11503 / BCRC 21390 / CBS 2605 / JCM 1781 / NBRC 1676 / NRRL YB-4239</strain>
    </source>
</reference>
<dbReference type="FunCoup" id="A5DYF6">
    <property type="interactions" value="807"/>
</dbReference>